<feature type="transmembrane region" description="Helical" evidence="1">
    <location>
        <begin position="165"/>
        <end position="185"/>
    </location>
</feature>
<gene>
    <name evidence="2" type="ORF">DGD08_08500</name>
</gene>
<organism evidence="2 3">
    <name type="scientific">Gemmatimonas aurantiaca</name>
    <dbReference type="NCBI Taxonomy" id="173480"/>
    <lineage>
        <taxon>Bacteria</taxon>
        <taxon>Pseudomonadati</taxon>
        <taxon>Gemmatimonadota</taxon>
        <taxon>Gemmatimonadia</taxon>
        <taxon>Gemmatimonadales</taxon>
        <taxon>Gemmatimonadaceae</taxon>
        <taxon>Gemmatimonas</taxon>
    </lineage>
</organism>
<reference evidence="2 3" key="1">
    <citation type="journal article" date="2018" name="Nat. Biotechnol.">
        <title>A standardized bacterial taxonomy based on genome phylogeny substantially revises the tree of life.</title>
        <authorList>
            <person name="Parks D.H."/>
            <person name="Chuvochina M."/>
            <person name="Waite D.W."/>
            <person name="Rinke C."/>
            <person name="Skarshewski A."/>
            <person name="Chaumeil P.A."/>
            <person name="Hugenholtz P."/>
        </authorList>
    </citation>
    <scope>NUCLEOTIDE SEQUENCE [LARGE SCALE GENOMIC DNA]</scope>
    <source>
        <strain evidence="2">UBA8844</strain>
    </source>
</reference>
<feature type="transmembrane region" description="Helical" evidence="1">
    <location>
        <begin position="13"/>
        <end position="35"/>
    </location>
</feature>
<dbReference type="EMBL" id="DPIY01000007">
    <property type="protein sequence ID" value="HCT57238.1"/>
    <property type="molecule type" value="Genomic_DNA"/>
</dbReference>
<protein>
    <submittedName>
        <fullName evidence="2">Uncharacterized protein</fullName>
    </submittedName>
</protein>
<dbReference type="Proteomes" id="UP000264071">
    <property type="component" value="Unassembled WGS sequence"/>
</dbReference>
<evidence type="ECO:0000256" key="1">
    <source>
        <dbReference type="SAM" id="Phobius"/>
    </source>
</evidence>
<comment type="caution">
    <text evidence="2">The sequence shown here is derived from an EMBL/GenBank/DDBJ whole genome shotgun (WGS) entry which is preliminary data.</text>
</comment>
<proteinExistence type="predicted"/>
<evidence type="ECO:0000313" key="3">
    <source>
        <dbReference type="Proteomes" id="UP000264071"/>
    </source>
</evidence>
<evidence type="ECO:0000313" key="2">
    <source>
        <dbReference type="EMBL" id="HCT57238.1"/>
    </source>
</evidence>
<sequence>MTFLPRFLRDVPFLAWIAMGVMSAIVALIYSIGAYGDARYAAGKRDAASGARLDSVVIAPFVAKREAAVQRTDSAVKRVRKATVQVRDAIAVMPDSVQRLPSVAPVVIACTTLQERVDSLLVQVDTERAAHTMERSVLEAQNKAAHAVIAVQADSIRSLEKRPTWMQAGGLAIGGAVLGVIGGLLR</sequence>
<keyword evidence="1" id="KW-0812">Transmembrane</keyword>
<keyword evidence="1" id="KW-1133">Transmembrane helix</keyword>
<dbReference type="AlphaFoldDB" id="A0A3D4V9C5"/>
<keyword evidence="1" id="KW-0472">Membrane</keyword>
<name>A0A3D4V9C5_9BACT</name>
<accession>A0A3D4V9C5</accession>